<feature type="transmembrane region" description="Helical" evidence="2">
    <location>
        <begin position="582"/>
        <end position="601"/>
    </location>
</feature>
<dbReference type="OrthoDB" id="3177213at2759"/>
<sequence length="610" mass="69069">MAHHVEERRSLRLFASPLHEHSDTILENAPAHHHHGSLDQKPLRPQHHHHSSSSDVESFDHVEYPEHHRPDQHPTFHRHAEATTAELFYDLFFVANLTTFTSIIEINDQDSLTSYVGFFSLLWLTWYQVSLYDVRFSADSVFERVAKSIHFGIMVGFAVIGPQWHPGQSIADFKVYRTFSIALAVSRLTLTVQYSVTLMYTKKYKKTVLPLSLVIVFTALAAVLYGGLYTAFPQMKFDETGEAILQKSNVYIAWYVIAILETLLTVAVSCVWRVISFKGTHLVQRMSLLTLIILGEGIIVICKAISEIVKNDFLWSSAVIGQIIGAVLVIYFLYMLYFDRLHEEHFGSIKQQIWSFNHFPLHVVLVLVLQGISLLIIWTQAMQLMTQLYSSVDDVEASKFSNGTEFANFLNQTVFNQTFGVAPKGVDTSKTIKDSNTALSQITEAYDFLAIDQTNETAKAEYIDGMNDLMSAATTTLFDSLKVSISEHRMEKLKNSGVRIDFQAVFDQYTKFFGLVVSYVFISGGLSLVVMAILGFLSLPPSQRINSQYVRLGINALCGFGLTFVAAVKYNPSLKAKYMSSSWMIPTILLVYFYCVVVNLVSRPRKMKKR</sequence>
<dbReference type="PANTHER" id="PTHR42101:SF1">
    <property type="entry name" value="LOW TEMPERATURE REQUIREMENT A"/>
    <property type="match status" value="1"/>
</dbReference>
<keyword evidence="2" id="KW-0812">Transmembrane</keyword>
<evidence type="ECO:0000256" key="2">
    <source>
        <dbReference type="SAM" id="Phobius"/>
    </source>
</evidence>
<organism evidence="3 4">
    <name type="scientific">Periconia digitata</name>
    <dbReference type="NCBI Taxonomy" id="1303443"/>
    <lineage>
        <taxon>Eukaryota</taxon>
        <taxon>Fungi</taxon>
        <taxon>Dikarya</taxon>
        <taxon>Ascomycota</taxon>
        <taxon>Pezizomycotina</taxon>
        <taxon>Dothideomycetes</taxon>
        <taxon>Pleosporomycetidae</taxon>
        <taxon>Pleosporales</taxon>
        <taxon>Massarineae</taxon>
        <taxon>Periconiaceae</taxon>
        <taxon>Periconia</taxon>
    </lineage>
</organism>
<feature type="transmembrane region" description="Helical" evidence="2">
    <location>
        <begin position="208"/>
        <end position="232"/>
    </location>
</feature>
<feature type="transmembrane region" description="Helical" evidence="2">
    <location>
        <begin position="549"/>
        <end position="570"/>
    </location>
</feature>
<dbReference type="EMBL" id="CAOQHR010000004">
    <property type="protein sequence ID" value="CAI6334022.1"/>
    <property type="molecule type" value="Genomic_DNA"/>
</dbReference>
<feature type="transmembrane region" description="Helical" evidence="2">
    <location>
        <begin position="287"/>
        <end position="306"/>
    </location>
</feature>
<feature type="transmembrane region" description="Helical" evidence="2">
    <location>
        <begin position="318"/>
        <end position="338"/>
    </location>
</feature>
<accession>A0A9W4UG10</accession>
<comment type="caution">
    <text evidence="3">The sequence shown here is derived from an EMBL/GenBank/DDBJ whole genome shotgun (WGS) entry which is preliminary data.</text>
</comment>
<dbReference type="Proteomes" id="UP001152607">
    <property type="component" value="Unassembled WGS sequence"/>
</dbReference>
<feature type="region of interest" description="Disordered" evidence="1">
    <location>
        <begin position="31"/>
        <end position="56"/>
    </location>
</feature>
<evidence type="ECO:0000313" key="4">
    <source>
        <dbReference type="Proteomes" id="UP001152607"/>
    </source>
</evidence>
<keyword evidence="2" id="KW-0472">Membrane</keyword>
<dbReference type="AlphaFoldDB" id="A0A9W4UG10"/>
<gene>
    <name evidence="3" type="ORF">PDIGIT_LOCUS7075</name>
</gene>
<keyword evidence="4" id="KW-1185">Reference proteome</keyword>
<protein>
    <recommendedName>
        <fullName evidence="5">Low temperature requirement A</fullName>
    </recommendedName>
</protein>
<feature type="transmembrane region" description="Helical" evidence="2">
    <location>
        <begin position="359"/>
        <end position="381"/>
    </location>
</feature>
<evidence type="ECO:0000256" key="1">
    <source>
        <dbReference type="SAM" id="MobiDB-lite"/>
    </source>
</evidence>
<keyword evidence="2" id="KW-1133">Transmembrane helix</keyword>
<dbReference type="InterPro" id="IPR010640">
    <property type="entry name" value="Low_temperature_requirement_A"/>
</dbReference>
<reference evidence="3" key="1">
    <citation type="submission" date="2023-01" db="EMBL/GenBank/DDBJ databases">
        <authorList>
            <person name="Van Ghelder C."/>
            <person name="Rancurel C."/>
        </authorList>
    </citation>
    <scope>NUCLEOTIDE SEQUENCE</scope>
    <source>
        <strain evidence="3">CNCM I-4278</strain>
    </source>
</reference>
<feature type="transmembrane region" description="Helical" evidence="2">
    <location>
        <begin position="252"/>
        <end position="275"/>
    </location>
</feature>
<evidence type="ECO:0008006" key="5">
    <source>
        <dbReference type="Google" id="ProtNLM"/>
    </source>
</evidence>
<dbReference type="PANTHER" id="PTHR42101">
    <property type="entry name" value="CHROMOSOME 16, WHOLE GENOME SHOTGUN SEQUENCE"/>
    <property type="match status" value="1"/>
</dbReference>
<feature type="transmembrane region" description="Helical" evidence="2">
    <location>
        <begin position="512"/>
        <end position="537"/>
    </location>
</feature>
<proteinExistence type="predicted"/>
<dbReference type="Pfam" id="PF06772">
    <property type="entry name" value="LtrA"/>
    <property type="match status" value="1"/>
</dbReference>
<evidence type="ECO:0000313" key="3">
    <source>
        <dbReference type="EMBL" id="CAI6334022.1"/>
    </source>
</evidence>
<name>A0A9W4UG10_9PLEO</name>